<feature type="chain" id="PRO_5046005621" evidence="1">
    <location>
        <begin position="25"/>
        <end position="131"/>
    </location>
</feature>
<dbReference type="Proteomes" id="UP001595607">
    <property type="component" value="Unassembled WGS sequence"/>
</dbReference>
<keyword evidence="1" id="KW-0732">Signal</keyword>
<evidence type="ECO:0000313" key="2">
    <source>
        <dbReference type="EMBL" id="MFC3301652.1"/>
    </source>
</evidence>
<protein>
    <submittedName>
        <fullName evidence="2">Uncharacterized protein</fullName>
    </submittedName>
</protein>
<feature type="signal peptide" evidence="1">
    <location>
        <begin position="1"/>
        <end position="24"/>
    </location>
</feature>
<proteinExistence type="predicted"/>
<evidence type="ECO:0000313" key="3">
    <source>
        <dbReference type="Proteomes" id="UP001595607"/>
    </source>
</evidence>
<name>A0ABV7MA39_9PROT</name>
<organism evidence="2 3">
    <name type="scientific">Parvularcula lutaonensis</name>
    <dbReference type="NCBI Taxonomy" id="491923"/>
    <lineage>
        <taxon>Bacteria</taxon>
        <taxon>Pseudomonadati</taxon>
        <taxon>Pseudomonadota</taxon>
        <taxon>Alphaproteobacteria</taxon>
        <taxon>Parvularculales</taxon>
        <taxon>Parvularculaceae</taxon>
        <taxon>Parvularcula</taxon>
    </lineage>
</organism>
<keyword evidence="3" id="KW-1185">Reference proteome</keyword>
<gene>
    <name evidence="2" type="ORF">ACFONP_02750</name>
</gene>
<reference evidence="3" key="1">
    <citation type="journal article" date="2019" name="Int. J. Syst. Evol. Microbiol.">
        <title>The Global Catalogue of Microorganisms (GCM) 10K type strain sequencing project: providing services to taxonomists for standard genome sequencing and annotation.</title>
        <authorList>
            <consortium name="The Broad Institute Genomics Platform"/>
            <consortium name="The Broad Institute Genome Sequencing Center for Infectious Disease"/>
            <person name="Wu L."/>
            <person name="Ma J."/>
        </authorList>
    </citation>
    <scope>NUCLEOTIDE SEQUENCE [LARGE SCALE GENOMIC DNA]</scope>
    <source>
        <strain evidence="3">KCTC 22245</strain>
    </source>
</reference>
<accession>A0ABV7MA39</accession>
<dbReference type="EMBL" id="JBHRVA010000002">
    <property type="protein sequence ID" value="MFC3301652.1"/>
    <property type="molecule type" value="Genomic_DNA"/>
</dbReference>
<evidence type="ECO:0000256" key="1">
    <source>
        <dbReference type="SAM" id="SignalP"/>
    </source>
</evidence>
<sequence>MTNASLNAFGMGLCVTLLVSAACAETVRIAPSPLDSCFERMQDIGFSDDLRLTAYVDIMSDDNYSNARFLDLSNISKPSRGVPDEALFNCFARRSSRFFEQPRYAVDPQAVVVRRDYEAVFLIDNGGGEDH</sequence>
<dbReference type="RefSeq" id="WP_189573050.1">
    <property type="nucleotide sequence ID" value="NZ_BMXU01000001.1"/>
</dbReference>
<comment type="caution">
    <text evidence="2">The sequence shown here is derived from an EMBL/GenBank/DDBJ whole genome shotgun (WGS) entry which is preliminary data.</text>
</comment>